<dbReference type="Pfam" id="PF00069">
    <property type="entry name" value="Pkinase"/>
    <property type="match status" value="1"/>
</dbReference>
<dbReference type="InterPro" id="IPR008271">
    <property type="entry name" value="Ser/Thr_kinase_AS"/>
</dbReference>
<dbReference type="PROSITE" id="PS00107">
    <property type="entry name" value="PROTEIN_KINASE_ATP"/>
    <property type="match status" value="1"/>
</dbReference>
<feature type="domain" description="Protein kinase" evidence="5">
    <location>
        <begin position="8"/>
        <end position="294"/>
    </location>
</feature>
<evidence type="ECO:0000256" key="3">
    <source>
        <dbReference type="PROSITE-ProRule" id="PRU10141"/>
    </source>
</evidence>
<comment type="similarity">
    <text evidence="4">Belongs to the protein kinase superfamily.</text>
</comment>
<comment type="caution">
    <text evidence="6">The sequence shown here is derived from an EMBL/GenBank/DDBJ whole genome shotgun (WGS) entry which is preliminary data.</text>
</comment>
<keyword evidence="1 3" id="KW-0547">Nucleotide-binding</keyword>
<keyword evidence="4" id="KW-0418">Kinase</keyword>
<evidence type="ECO:0000256" key="1">
    <source>
        <dbReference type="ARBA" id="ARBA00022741"/>
    </source>
</evidence>
<dbReference type="SUPFAM" id="SSF56112">
    <property type="entry name" value="Protein kinase-like (PK-like)"/>
    <property type="match status" value="1"/>
</dbReference>
<evidence type="ECO:0000313" key="6">
    <source>
        <dbReference type="EMBL" id="KAK8898808.1"/>
    </source>
</evidence>
<dbReference type="InterPro" id="IPR045269">
    <property type="entry name" value="Atg1-like"/>
</dbReference>
<name>A0ABR2L638_9EUKA</name>
<dbReference type="PROSITE" id="PS50011">
    <property type="entry name" value="PROTEIN_KINASE_DOM"/>
    <property type="match status" value="1"/>
</dbReference>
<dbReference type="PANTHER" id="PTHR24348">
    <property type="entry name" value="SERINE/THREONINE-PROTEIN KINASE UNC-51-RELATED"/>
    <property type="match status" value="1"/>
</dbReference>
<evidence type="ECO:0000256" key="4">
    <source>
        <dbReference type="RuleBase" id="RU000304"/>
    </source>
</evidence>
<protein>
    <recommendedName>
        <fullName evidence="5">Protein kinase domain-containing protein</fullName>
    </recommendedName>
</protein>
<dbReference type="InterPro" id="IPR017441">
    <property type="entry name" value="Protein_kinase_ATP_BS"/>
</dbReference>
<dbReference type="InterPro" id="IPR011009">
    <property type="entry name" value="Kinase-like_dom_sf"/>
</dbReference>
<evidence type="ECO:0000256" key="2">
    <source>
        <dbReference type="ARBA" id="ARBA00022840"/>
    </source>
</evidence>
<sequence length="402" mass="46819">MSRIFQEYDFVQQIGQGTFSTVYKANRKIDGLVVAIKVREIKNEEDEIMIVQEGNILKSIMGGHPTIPYLLDILKEDLFFFIIMEYLEGYITLLDWINSNTPINILCSNNRENTDDIIKKREGDIAKLFSQIISGVDYIHQMSVVHRDLKMENIMINPENLNVKIIDFGFSKITKSLKWTTICGSFEYMAPEILQSFLEVESQQLPQNKKFQNLTIQSEVWALGIILFGMTYQRLPFYHQNRIQLFNLILKSEVPIRSGNPYVSDNLENLILKMLQKDPYKRINILQIFRHPFIEDAFKQYTTSISRSMLLFQNMHSDPEIYNENDIFSDSEVVETEREINNANTSRKFIRVSRNNPVMASVTSSQNNLPIAYRIRRNSKPMCSCKKRISIFPGPNIISPRL</sequence>
<organism evidence="6 7">
    <name type="scientific">Tritrichomonas musculus</name>
    <dbReference type="NCBI Taxonomy" id="1915356"/>
    <lineage>
        <taxon>Eukaryota</taxon>
        <taxon>Metamonada</taxon>
        <taxon>Parabasalia</taxon>
        <taxon>Tritrichomonadida</taxon>
        <taxon>Tritrichomonadidae</taxon>
        <taxon>Tritrichomonas</taxon>
    </lineage>
</organism>
<dbReference type="Gene3D" id="1.10.510.10">
    <property type="entry name" value="Transferase(Phosphotransferase) domain 1"/>
    <property type="match status" value="1"/>
</dbReference>
<evidence type="ECO:0000313" key="7">
    <source>
        <dbReference type="Proteomes" id="UP001470230"/>
    </source>
</evidence>
<dbReference type="PROSITE" id="PS00108">
    <property type="entry name" value="PROTEIN_KINASE_ST"/>
    <property type="match status" value="1"/>
</dbReference>
<dbReference type="InterPro" id="IPR000719">
    <property type="entry name" value="Prot_kinase_dom"/>
</dbReference>
<proteinExistence type="inferred from homology"/>
<keyword evidence="4" id="KW-0723">Serine/threonine-protein kinase</keyword>
<dbReference type="SMART" id="SM00220">
    <property type="entry name" value="S_TKc"/>
    <property type="match status" value="1"/>
</dbReference>
<reference evidence="6 7" key="1">
    <citation type="submission" date="2024-04" db="EMBL/GenBank/DDBJ databases">
        <title>Tritrichomonas musculus Genome.</title>
        <authorList>
            <person name="Alves-Ferreira E."/>
            <person name="Grigg M."/>
            <person name="Lorenzi H."/>
            <person name="Galac M."/>
        </authorList>
    </citation>
    <scope>NUCLEOTIDE SEQUENCE [LARGE SCALE GENOMIC DNA]</scope>
    <source>
        <strain evidence="6 7">EAF2021</strain>
    </source>
</reference>
<keyword evidence="4" id="KW-0808">Transferase</keyword>
<evidence type="ECO:0000259" key="5">
    <source>
        <dbReference type="PROSITE" id="PS50011"/>
    </source>
</evidence>
<accession>A0ABR2L638</accession>
<gene>
    <name evidence="6" type="ORF">M9Y10_001100</name>
</gene>
<keyword evidence="2 3" id="KW-0067">ATP-binding</keyword>
<dbReference type="Proteomes" id="UP001470230">
    <property type="component" value="Unassembled WGS sequence"/>
</dbReference>
<feature type="binding site" evidence="3">
    <location>
        <position position="37"/>
    </location>
    <ligand>
        <name>ATP</name>
        <dbReference type="ChEBI" id="CHEBI:30616"/>
    </ligand>
</feature>
<dbReference type="EMBL" id="JAPFFF010000001">
    <property type="protein sequence ID" value="KAK8898808.1"/>
    <property type="molecule type" value="Genomic_DNA"/>
</dbReference>
<keyword evidence="7" id="KW-1185">Reference proteome</keyword>